<comment type="function">
    <text evidence="5">Member of a network of 50S ribosomal subunit biogenesis factors which assembles along the 30S-50S interface, preventing incorrect 23S rRNA structures from forming. Promotes peptidyl transferase center (PTC) maturation.</text>
</comment>
<comment type="similarity">
    <text evidence="5">Belongs to the DarP family.</text>
</comment>
<keyword evidence="6" id="KW-0175">Coiled coil</keyword>
<keyword evidence="3 5" id="KW-0699">rRNA-binding</keyword>
<dbReference type="GO" id="GO:0019843">
    <property type="term" value="F:rRNA binding"/>
    <property type="evidence" value="ECO:0007669"/>
    <property type="project" value="UniProtKB-UniRule"/>
</dbReference>
<dbReference type="NCBIfam" id="NF003593">
    <property type="entry name" value="PRK05255.1-1"/>
    <property type="match status" value="1"/>
</dbReference>
<dbReference type="KEGG" id="tzo:THMIRHAT_14350"/>
<sequence>MVRPRNINRKVAPKEVPDWEQEEFKSRTEVKKAAEAVTDLGEQLTEMTVTQIKKMQLPIEVQDAVLMLKGMDKGPAMKRQKLFLGRLLRQHEEIIIEIKTKLEEAEVKAKAMNAHFHRLEVWRDRMLAGGDEALNEFMDMYTHADRSQLRTWIRNAQKEAEENKPPKSARALFQYLKGLEW</sequence>
<dbReference type="EMBL" id="AP021888">
    <property type="protein sequence ID" value="BBP43689.1"/>
    <property type="molecule type" value="Genomic_DNA"/>
</dbReference>
<evidence type="ECO:0000256" key="2">
    <source>
        <dbReference type="ARBA" id="ARBA00022517"/>
    </source>
</evidence>
<dbReference type="PANTHER" id="PTHR38101">
    <property type="entry name" value="UPF0307 PROTEIN YJGA"/>
    <property type="match status" value="1"/>
</dbReference>
<dbReference type="GO" id="GO:0043022">
    <property type="term" value="F:ribosome binding"/>
    <property type="evidence" value="ECO:0007669"/>
    <property type="project" value="UniProtKB-UniRule"/>
</dbReference>
<keyword evidence="4 5" id="KW-0694">RNA-binding</keyword>
<proteinExistence type="inferred from homology"/>
<dbReference type="PIRSF" id="PIRSF016183">
    <property type="entry name" value="UCP016183"/>
    <property type="match status" value="1"/>
</dbReference>
<evidence type="ECO:0000256" key="4">
    <source>
        <dbReference type="ARBA" id="ARBA00022884"/>
    </source>
</evidence>
<gene>
    <name evidence="5" type="primary">darP</name>
    <name evidence="8" type="ORF">THMIRHAT_14350</name>
</gene>
<feature type="coiled-coil region" evidence="6">
    <location>
        <begin position="88"/>
        <end position="115"/>
    </location>
</feature>
<dbReference type="CDD" id="cd16331">
    <property type="entry name" value="YjgA-like"/>
    <property type="match status" value="1"/>
</dbReference>
<keyword evidence="2 5" id="KW-0690">Ribosome biogenesis</keyword>
<dbReference type="HAMAP" id="MF_00765">
    <property type="entry name" value="DarP"/>
    <property type="match status" value="1"/>
</dbReference>
<evidence type="ECO:0000313" key="9">
    <source>
        <dbReference type="Proteomes" id="UP000501466"/>
    </source>
</evidence>
<reference evidence="9" key="1">
    <citation type="submission" date="2019-11" db="EMBL/GenBank/DDBJ databases">
        <title>Isolation and characterization of two novel species in the genus Thiomicrorhabdus.</title>
        <authorList>
            <person name="Mochizuki J."/>
            <person name="Kojima H."/>
            <person name="Fukui M."/>
        </authorList>
    </citation>
    <scope>NUCLEOTIDE SEQUENCE [LARGE SCALE GENOMIC DNA]</scope>
    <source>
        <strain evidence="9">AkT22</strain>
    </source>
</reference>
<dbReference type="RefSeq" id="WP_173291470.1">
    <property type="nucleotide sequence ID" value="NZ_AP021888.1"/>
</dbReference>
<keyword evidence="1 5" id="KW-0963">Cytoplasm</keyword>
<evidence type="ECO:0000256" key="1">
    <source>
        <dbReference type="ARBA" id="ARBA00022490"/>
    </source>
</evidence>
<protein>
    <recommendedName>
        <fullName evidence="5">Dual-action ribosomal maturation protein DarP</fullName>
    </recommendedName>
    <alternativeName>
        <fullName evidence="5">Large ribosomal subunit assembly factor DarP</fullName>
    </alternativeName>
</protein>
<keyword evidence="9" id="KW-1185">Reference proteome</keyword>
<dbReference type="Pfam" id="PF04751">
    <property type="entry name" value="DarP"/>
    <property type="match status" value="1"/>
</dbReference>
<name>A0A6F8PNK1_9GAMM</name>
<dbReference type="InterPro" id="IPR006839">
    <property type="entry name" value="DarP"/>
</dbReference>
<feature type="region of interest" description="Disordered" evidence="7">
    <location>
        <begin position="1"/>
        <end position="20"/>
    </location>
</feature>
<dbReference type="PANTHER" id="PTHR38101:SF1">
    <property type="entry name" value="UPF0307 PROTEIN YJGA"/>
    <property type="match status" value="1"/>
</dbReference>
<dbReference type="GO" id="GO:0005829">
    <property type="term" value="C:cytosol"/>
    <property type="evidence" value="ECO:0007669"/>
    <property type="project" value="TreeGrafter"/>
</dbReference>
<organism evidence="8 9">
    <name type="scientific">Thiosulfativibrio zosterae</name>
    <dbReference type="NCBI Taxonomy" id="2675053"/>
    <lineage>
        <taxon>Bacteria</taxon>
        <taxon>Pseudomonadati</taxon>
        <taxon>Pseudomonadota</taxon>
        <taxon>Gammaproteobacteria</taxon>
        <taxon>Thiotrichales</taxon>
        <taxon>Piscirickettsiaceae</taxon>
        <taxon>Thiosulfativibrio</taxon>
    </lineage>
</organism>
<comment type="subcellular location">
    <subcellularLocation>
        <location evidence="5">Cytoplasm</location>
    </subcellularLocation>
    <text evidence="5">Associates with late stage pre-50S ribosomal subunits.</text>
</comment>
<evidence type="ECO:0000256" key="5">
    <source>
        <dbReference type="HAMAP-Rule" id="MF_00765"/>
    </source>
</evidence>
<dbReference type="Proteomes" id="UP000501466">
    <property type="component" value="Chromosome"/>
</dbReference>
<dbReference type="InterPro" id="IPR023153">
    <property type="entry name" value="DarP_sf"/>
</dbReference>
<evidence type="ECO:0000256" key="3">
    <source>
        <dbReference type="ARBA" id="ARBA00022730"/>
    </source>
</evidence>
<accession>A0A6F8PNK1</accession>
<evidence type="ECO:0000256" key="6">
    <source>
        <dbReference type="SAM" id="Coils"/>
    </source>
</evidence>
<dbReference type="GO" id="GO:1902626">
    <property type="term" value="P:assembly of large subunit precursor of preribosome"/>
    <property type="evidence" value="ECO:0007669"/>
    <property type="project" value="UniProtKB-UniRule"/>
</dbReference>
<dbReference type="AlphaFoldDB" id="A0A6F8PNK1"/>
<evidence type="ECO:0000313" key="8">
    <source>
        <dbReference type="EMBL" id="BBP43689.1"/>
    </source>
</evidence>
<evidence type="ECO:0000256" key="7">
    <source>
        <dbReference type="SAM" id="MobiDB-lite"/>
    </source>
</evidence>
<dbReference type="Gene3D" id="1.10.60.30">
    <property type="entry name" value="PSPTO4464-like domains"/>
    <property type="match status" value="2"/>
</dbReference>
<dbReference type="SUPFAM" id="SSF158710">
    <property type="entry name" value="PSPTO4464-like"/>
    <property type="match status" value="1"/>
</dbReference>